<evidence type="ECO:0000313" key="1">
    <source>
        <dbReference type="EMBL" id="PVD25381.1"/>
    </source>
</evidence>
<dbReference type="EMBL" id="PZQS01000009">
    <property type="protein sequence ID" value="PVD25381.1"/>
    <property type="molecule type" value="Genomic_DNA"/>
</dbReference>
<protein>
    <submittedName>
        <fullName evidence="1">Uncharacterized protein</fullName>
    </submittedName>
</protein>
<name>A0A2T7NW48_POMCA</name>
<dbReference type="AlphaFoldDB" id="A0A2T7NW48"/>
<dbReference type="Proteomes" id="UP000245119">
    <property type="component" value="Linkage Group LG9"/>
</dbReference>
<comment type="caution">
    <text evidence="1">The sequence shown here is derived from an EMBL/GenBank/DDBJ whole genome shotgun (WGS) entry which is preliminary data.</text>
</comment>
<evidence type="ECO:0000313" key="2">
    <source>
        <dbReference type="Proteomes" id="UP000245119"/>
    </source>
</evidence>
<accession>A0A2T7NW48</accession>
<proteinExistence type="predicted"/>
<organism evidence="1 2">
    <name type="scientific">Pomacea canaliculata</name>
    <name type="common">Golden apple snail</name>
    <dbReference type="NCBI Taxonomy" id="400727"/>
    <lineage>
        <taxon>Eukaryota</taxon>
        <taxon>Metazoa</taxon>
        <taxon>Spiralia</taxon>
        <taxon>Lophotrochozoa</taxon>
        <taxon>Mollusca</taxon>
        <taxon>Gastropoda</taxon>
        <taxon>Caenogastropoda</taxon>
        <taxon>Architaenioglossa</taxon>
        <taxon>Ampullarioidea</taxon>
        <taxon>Ampullariidae</taxon>
        <taxon>Pomacea</taxon>
    </lineage>
</organism>
<keyword evidence="2" id="KW-1185">Reference proteome</keyword>
<reference evidence="1 2" key="1">
    <citation type="submission" date="2018-04" db="EMBL/GenBank/DDBJ databases">
        <title>The genome of golden apple snail Pomacea canaliculata provides insight into stress tolerance and invasive adaptation.</title>
        <authorList>
            <person name="Liu C."/>
            <person name="Liu B."/>
            <person name="Ren Y."/>
            <person name="Zhang Y."/>
            <person name="Wang H."/>
            <person name="Li S."/>
            <person name="Jiang F."/>
            <person name="Yin L."/>
            <person name="Zhang G."/>
            <person name="Qian W."/>
            <person name="Fan W."/>
        </authorList>
    </citation>
    <scope>NUCLEOTIDE SEQUENCE [LARGE SCALE GENOMIC DNA]</scope>
    <source>
        <strain evidence="1">SZHN2017</strain>
        <tissue evidence="1">Muscle</tissue>
    </source>
</reference>
<sequence>MLCLSACPPVLVVLHVCSCNTHLNSARHYGTVRCKDSPPSSAGWTSLATRARNDIEILTQKVALTDVPEVLRIHVAFENDDFAACHISQI</sequence>
<gene>
    <name evidence="1" type="ORF">C0Q70_15881</name>
</gene>